<proteinExistence type="predicted"/>
<dbReference type="Proteomes" id="UP001162992">
    <property type="component" value="Chromosome 9"/>
</dbReference>
<comment type="caution">
    <text evidence="1">The sequence shown here is derived from an EMBL/GenBank/DDBJ whole genome shotgun (WGS) entry which is preliminary data.</text>
</comment>
<evidence type="ECO:0000313" key="2">
    <source>
        <dbReference type="Proteomes" id="UP001162992"/>
    </source>
</evidence>
<organism evidence="1 2">
    <name type="scientific">Diphasiastrum complanatum</name>
    <name type="common">Issler's clubmoss</name>
    <name type="synonym">Lycopodium complanatum</name>
    <dbReference type="NCBI Taxonomy" id="34168"/>
    <lineage>
        <taxon>Eukaryota</taxon>
        <taxon>Viridiplantae</taxon>
        <taxon>Streptophyta</taxon>
        <taxon>Embryophyta</taxon>
        <taxon>Tracheophyta</taxon>
        <taxon>Lycopodiopsida</taxon>
        <taxon>Lycopodiales</taxon>
        <taxon>Lycopodiaceae</taxon>
        <taxon>Lycopodioideae</taxon>
        <taxon>Diphasiastrum</taxon>
    </lineage>
</organism>
<keyword evidence="2" id="KW-1185">Reference proteome</keyword>
<protein>
    <submittedName>
        <fullName evidence="1">Uncharacterized protein</fullName>
    </submittedName>
</protein>
<evidence type="ECO:0000313" key="1">
    <source>
        <dbReference type="EMBL" id="KAJ7543591.1"/>
    </source>
</evidence>
<dbReference type="EMBL" id="CM055100">
    <property type="protein sequence ID" value="KAJ7543591.1"/>
    <property type="molecule type" value="Genomic_DNA"/>
</dbReference>
<reference evidence="2" key="1">
    <citation type="journal article" date="2024" name="Proc. Natl. Acad. Sci. U.S.A.">
        <title>Extraordinary preservation of gene collinearity over three hundred million years revealed in homosporous lycophytes.</title>
        <authorList>
            <person name="Li C."/>
            <person name="Wickell D."/>
            <person name="Kuo L.Y."/>
            <person name="Chen X."/>
            <person name="Nie B."/>
            <person name="Liao X."/>
            <person name="Peng D."/>
            <person name="Ji J."/>
            <person name="Jenkins J."/>
            <person name="Williams M."/>
            <person name="Shu S."/>
            <person name="Plott C."/>
            <person name="Barry K."/>
            <person name="Rajasekar S."/>
            <person name="Grimwood J."/>
            <person name="Han X."/>
            <person name="Sun S."/>
            <person name="Hou Z."/>
            <person name="He W."/>
            <person name="Dai G."/>
            <person name="Sun C."/>
            <person name="Schmutz J."/>
            <person name="Leebens-Mack J.H."/>
            <person name="Li F.W."/>
            <person name="Wang L."/>
        </authorList>
    </citation>
    <scope>NUCLEOTIDE SEQUENCE [LARGE SCALE GENOMIC DNA]</scope>
    <source>
        <strain evidence="2">cv. PW_Plant_1</strain>
    </source>
</reference>
<name>A0ACC2CNK3_DIPCM</name>
<sequence>MQRLLKDHFFSSISSTNRNFLGLHRDNLPSALSLASSESRIALKPTRIFLYRSGIRSKGGNNLRARCFSGSNFKYKWEMSVGLVKGLWESIQWAFLANPPTWESAIFANAIIFLVAAQLLRAGLTGAGIAHAFALAVLTWRAFSGQGLFLVAIFFTMGTAATKLKIKQKEVEGTAEKRKGRRGPSSVWGSASAGIFCALFAIAGYGGPSFSSVWKLAFVASFCTKLSDTMSSEIGKAYGKTTYLVTTLQIVPRGTEGAVSVEGTTAGLVASVFLSGAAYALNQVDGQGAIVCVIASQLANLFESFLGASLQGRSGYEWLNNDVVNILNTAVGAALSILSRSLMS</sequence>
<accession>A0ACC2CNK3</accession>
<gene>
    <name evidence="1" type="ORF">O6H91_09G044700</name>
</gene>